<dbReference type="GO" id="GO:0003743">
    <property type="term" value="F:translation initiation factor activity"/>
    <property type="evidence" value="ECO:0007669"/>
    <property type="project" value="UniProtKB-KW"/>
</dbReference>
<dbReference type="AlphaFoldDB" id="A0A5P8P624"/>
<proteinExistence type="predicted"/>
<geneLocation type="chloroplast" evidence="1"/>
<organism evidence="1">
    <name type="scientific">Eriobotrya deflexa</name>
    <dbReference type="NCBI Taxonomy" id="1143234"/>
    <lineage>
        <taxon>Eukaryota</taxon>
        <taxon>Viridiplantae</taxon>
        <taxon>Streptophyta</taxon>
        <taxon>Embryophyta</taxon>
        <taxon>Tracheophyta</taxon>
        <taxon>Spermatophyta</taxon>
        <taxon>Magnoliopsida</taxon>
        <taxon>eudicotyledons</taxon>
        <taxon>Gunneridae</taxon>
        <taxon>Pentapetalae</taxon>
        <taxon>rosids</taxon>
        <taxon>fabids</taxon>
        <taxon>Rosales</taxon>
        <taxon>Rosaceae</taxon>
        <taxon>Amygdaloideae</taxon>
        <taxon>Maleae</taxon>
        <taxon>Eriobotrya</taxon>
    </lineage>
</organism>
<keyword evidence="1" id="KW-0934">Plastid</keyword>
<evidence type="ECO:0000313" key="1">
    <source>
        <dbReference type="EMBL" id="QFR51233.1"/>
    </source>
</evidence>
<sequence length="27" mass="3266">MKQQKWIHEGLITEQLTDGMYLPDSFR</sequence>
<keyword evidence="1" id="KW-0150">Chloroplast</keyword>
<name>A0A5P8P624_9ROSA</name>
<gene>
    <name evidence="1" type="primary">infA</name>
</gene>
<keyword evidence="1" id="KW-0396">Initiation factor</keyword>
<keyword evidence="1" id="KW-0648">Protein biosynthesis</keyword>
<protein>
    <submittedName>
        <fullName evidence="1">Translational initiation factor 1</fullName>
    </submittedName>
</protein>
<reference evidence="1" key="1">
    <citation type="journal article" date="2019" name="Zhi Wu Fen Lei Xue Bao">
        <title>Phylogenomic analyses support the recognition of a new genus Phippsiomeles and the resurrection of a redefined Stranvaesia in Maleae (Rosaceae).</title>
        <authorList>
            <person name="Liu B.-B."/>
            <person name="Hong D.-Y."/>
            <person name="Zhou S.-L."/>
            <person name="Xu C."/>
            <person name="Dong W.-P."/>
            <person name="Johnson G."/>
            <person name="Wen J."/>
        </authorList>
    </citation>
    <scope>NUCLEOTIDE SEQUENCE</scope>
</reference>
<dbReference type="EMBL" id="MK920282">
    <property type="protein sequence ID" value="QFR51233.1"/>
    <property type="molecule type" value="Genomic_DNA"/>
</dbReference>
<accession>A0A5P8P624</accession>